<evidence type="ECO:0000256" key="3">
    <source>
        <dbReference type="ARBA" id="ARBA00023163"/>
    </source>
</evidence>
<dbReference type="InterPro" id="IPR050204">
    <property type="entry name" value="AraC_XylS_family_regulators"/>
</dbReference>
<keyword evidence="7" id="KW-1185">Reference proteome</keyword>
<organism evidence="6 7">
    <name type="scientific">Deinococcus roseus</name>
    <dbReference type="NCBI Taxonomy" id="392414"/>
    <lineage>
        <taxon>Bacteria</taxon>
        <taxon>Thermotogati</taxon>
        <taxon>Deinococcota</taxon>
        <taxon>Deinococci</taxon>
        <taxon>Deinococcales</taxon>
        <taxon>Deinococcaceae</taxon>
        <taxon>Deinococcus</taxon>
    </lineage>
</organism>
<comment type="caution">
    <text evidence="6">The sequence shown here is derived from an EMBL/GenBank/DDBJ whole genome shotgun (WGS) entry which is preliminary data.</text>
</comment>
<dbReference type="RefSeq" id="WP_189003854.1">
    <property type="nucleotide sequence ID" value="NZ_BMOD01000012.1"/>
</dbReference>
<evidence type="ECO:0000313" key="7">
    <source>
        <dbReference type="Proteomes" id="UP000632222"/>
    </source>
</evidence>
<dbReference type="PROSITE" id="PS01124">
    <property type="entry name" value="HTH_ARAC_FAMILY_2"/>
    <property type="match status" value="1"/>
</dbReference>
<dbReference type="SUPFAM" id="SSF46689">
    <property type="entry name" value="Homeodomain-like"/>
    <property type="match status" value="2"/>
</dbReference>
<proteinExistence type="predicted"/>
<dbReference type="InterPro" id="IPR018062">
    <property type="entry name" value="HTH_AraC-typ_CS"/>
</dbReference>
<evidence type="ECO:0000259" key="5">
    <source>
        <dbReference type="PROSITE" id="PS01124"/>
    </source>
</evidence>
<dbReference type="PRINTS" id="PR00032">
    <property type="entry name" value="HTHARAC"/>
</dbReference>
<dbReference type="PROSITE" id="PS00041">
    <property type="entry name" value="HTH_ARAC_FAMILY_1"/>
    <property type="match status" value="1"/>
</dbReference>
<dbReference type="InterPro" id="IPR020449">
    <property type="entry name" value="Tscrpt_reg_AraC-type_HTH"/>
</dbReference>
<dbReference type="SMART" id="SM00342">
    <property type="entry name" value="HTH_ARAC"/>
    <property type="match status" value="1"/>
</dbReference>
<evidence type="ECO:0000256" key="4">
    <source>
        <dbReference type="SAM" id="MobiDB-lite"/>
    </source>
</evidence>
<evidence type="ECO:0000313" key="6">
    <source>
        <dbReference type="EMBL" id="GGJ42375.1"/>
    </source>
</evidence>
<reference evidence="7" key="1">
    <citation type="journal article" date="2019" name="Int. J. Syst. Evol. Microbiol.">
        <title>The Global Catalogue of Microorganisms (GCM) 10K type strain sequencing project: providing services to taxonomists for standard genome sequencing and annotation.</title>
        <authorList>
            <consortium name="The Broad Institute Genomics Platform"/>
            <consortium name="The Broad Institute Genome Sequencing Center for Infectious Disease"/>
            <person name="Wu L."/>
            <person name="Ma J."/>
        </authorList>
    </citation>
    <scope>NUCLEOTIDE SEQUENCE [LARGE SCALE GENOMIC DNA]</scope>
    <source>
        <strain evidence="7">JCM 14370</strain>
    </source>
</reference>
<feature type="domain" description="HTH araC/xylS-type" evidence="5">
    <location>
        <begin position="200"/>
        <end position="298"/>
    </location>
</feature>
<keyword evidence="1" id="KW-0805">Transcription regulation</keyword>
<sequence length="314" mass="34595">MTGNMDVLSDWVRVLETQSTLLARSSMNPGWGMHVPATQHMVLHLMQGGNFWLSRPGHDPLEILDGEILLLTHSTSHGLTDTQDGETISLEDFMQKSPPDLQKPISTLVCGLFQAEVRLGKHLVQGLPETIHLTKAEIARNPQLQLTLQLLWLEIHELGAGSELLITHLFDTLFLYVLREVMQRSRQPGWLTATRDPQVSRALRSMHATPETPWTVESLASVAGLSRAAFAKRFSDAVGQAPLAYLTDWRMNLAAKMLSRGDTPVYQVATHVGYTSEAAFSRAFKKHYGAPPASFRRGPESRGPVSSAAAAGTD</sequence>
<dbReference type="EMBL" id="BMOD01000012">
    <property type="protein sequence ID" value="GGJ42375.1"/>
    <property type="molecule type" value="Genomic_DNA"/>
</dbReference>
<evidence type="ECO:0000256" key="2">
    <source>
        <dbReference type="ARBA" id="ARBA00023125"/>
    </source>
</evidence>
<keyword evidence="3" id="KW-0804">Transcription</keyword>
<dbReference type="PANTHER" id="PTHR46796:SF7">
    <property type="entry name" value="ARAC FAMILY TRANSCRIPTIONAL REGULATOR"/>
    <property type="match status" value="1"/>
</dbReference>
<dbReference type="InterPro" id="IPR018060">
    <property type="entry name" value="HTH_AraC"/>
</dbReference>
<accession>A0ABQ2D1Y9</accession>
<keyword evidence="2" id="KW-0238">DNA-binding</keyword>
<dbReference type="InterPro" id="IPR009057">
    <property type="entry name" value="Homeodomain-like_sf"/>
</dbReference>
<evidence type="ECO:0000256" key="1">
    <source>
        <dbReference type="ARBA" id="ARBA00023015"/>
    </source>
</evidence>
<dbReference type="Pfam" id="PF12833">
    <property type="entry name" value="HTH_18"/>
    <property type="match status" value="1"/>
</dbReference>
<gene>
    <name evidence="6" type="ORF">GCM10008938_30660</name>
</gene>
<dbReference type="InterPro" id="IPR032783">
    <property type="entry name" value="AraC_lig"/>
</dbReference>
<name>A0ABQ2D1Y9_9DEIO</name>
<dbReference type="Gene3D" id="1.10.10.60">
    <property type="entry name" value="Homeodomain-like"/>
    <property type="match status" value="2"/>
</dbReference>
<dbReference type="Proteomes" id="UP000632222">
    <property type="component" value="Unassembled WGS sequence"/>
</dbReference>
<protein>
    <submittedName>
        <fullName evidence="6">AraC family transcriptional regulator</fullName>
    </submittedName>
</protein>
<feature type="region of interest" description="Disordered" evidence="4">
    <location>
        <begin position="291"/>
        <end position="314"/>
    </location>
</feature>
<dbReference type="Pfam" id="PF12852">
    <property type="entry name" value="Cupin_6"/>
    <property type="match status" value="1"/>
</dbReference>
<dbReference type="PANTHER" id="PTHR46796">
    <property type="entry name" value="HTH-TYPE TRANSCRIPTIONAL ACTIVATOR RHAS-RELATED"/>
    <property type="match status" value="1"/>
</dbReference>